<keyword evidence="3" id="KW-0804">Transcription</keyword>
<dbReference type="PANTHER" id="PTHR30204">
    <property type="entry name" value="REDOX-CYCLING DRUG-SENSING TRANSCRIPTIONAL ACTIVATOR SOXR"/>
    <property type="match status" value="1"/>
</dbReference>
<protein>
    <submittedName>
        <fullName evidence="6">Heavy metal-responsive transcriptional regulator</fullName>
    </submittedName>
</protein>
<dbReference type="Gene3D" id="1.10.1660.10">
    <property type="match status" value="1"/>
</dbReference>
<dbReference type="PANTHER" id="PTHR30204:SF94">
    <property type="entry name" value="HEAVY METAL-DEPENDENT TRANSCRIPTIONAL REGULATOR HI_0293-RELATED"/>
    <property type="match status" value="1"/>
</dbReference>
<dbReference type="InterPro" id="IPR009061">
    <property type="entry name" value="DNA-bd_dom_put_sf"/>
</dbReference>
<keyword evidence="1" id="KW-0805">Transcription regulation</keyword>
<gene>
    <name evidence="6" type="ORF">FEF26_08160</name>
</gene>
<dbReference type="GO" id="GO:0003677">
    <property type="term" value="F:DNA binding"/>
    <property type="evidence" value="ECO:0007669"/>
    <property type="project" value="UniProtKB-KW"/>
</dbReference>
<dbReference type="RefSeq" id="WP_138253049.1">
    <property type="nucleotide sequence ID" value="NZ_VAVZ01000019.1"/>
</dbReference>
<evidence type="ECO:0000256" key="4">
    <source>
        <dbReference type="SAM" id="MobiDB-lite"/>
    </source>
</evidence>
<dbReference type="EMBL" id="VAVZ01000019">
    <property type="protein sequence ID" value="TLP97065.1"/>
    <property type="molecule type" value="Genomic_DNA"/>
</dbReference>
<proteinExistence type="predicted"/>
<organism evidence="6 7">
    <name type="scientific">Nesterenkonia salmonea</name>
    <dbReference type="NCBI Taxonomy" id="1804987"/>
    <lineage>
        <taxon>Bacteria</taxon>
        <taxon>Bacillati</taxon>
        <taxon>Actinomycetota</taxon>
        <taxon>Actinomycetes</taxon>
        <taxon>Micrococcales</taxon>
        <taxon>Micrococcaceae</taxon>
        <taxon>Nesterenkonia</taxon>
    </lineage>
</organism>
<dbReference type="GO" id="GO:0003700">
    <property type="term" value="F:DNA-binding transcription factor activity"/>
    <property type="evidence" value="ECO:0007669"/>
    <property type="project" value="InterPro"/>
</dbReference>
<evidence type="ECO:0000313" key="7">
    <source>
        <dbReference type="Proteomes" id="UP000310458"/>
    </source>
</evidence>
<dbReference type="OrthoDB" id="5242095at2"/>
<dbReference type="CDD" id="cd04770">
    <property type="entry name" value="HTH_HMRTR"/>
    <property type="match status" value="1"/>
</dbReference>
<name>A0A5R9BAQ2_9MICC</name>
<evidence type="ECO:0000256" key="2">
    <source>
        <dbReference type="ARBA" id="ARBA00023125"/>
    </source>
</evidence>
<dbReference type="AlphaFoldDB" id="A0A5R9BAQ2"/>
<feature type="domain" description="HTH merR-type" evidence="5">
    <location>
        <begin position="1"/>
        <end position="69"/>
    </location>
</feature>
<evidence type="ECO:0000259" key="5">
    <source>
        <dbReference type="PROSITE" id="PS50937"/>
    </source>
</evidence>
<dbReference type="InterPro" id="IPR000551">
    <property type="entry name" value="MerR-type_HTH_dom"/>
</dbReference>
<evidence type="ECO:0000256" key="1">
    <source>
        <dbReference type="ARBA" id="ARBA00023015"/>
    </source>
</evidence>
<dbReference type="PRINTS" id="PR00040">
    <property type="entry name" value="HTHMERR"/>
</dbReference>
<dbReference type="Proteomes" id="UP000310458">
    <property type="component" value="Unassembled WGS sequence"/>
</dbReference>
<keyword evidence="2" id="KW-0238">DNA-binding</keyword>
<keyword evidence="7" id="KW-1185">Reference proteome</keyword>
<comment type="caution">
    <text evidence="6">The sequence shown here is derived from an EMBL/GenBank/DDBJ whole genome shotgun (WGS) entry which is preliminary data.</text>
</comment>
<sequence>MLIGELSAVTGIGRQAIRFYERQGLLSNPERTGGGYRRYDDQAVTRLRFIRAAQAAGLTLQEILGTIQLRETGQIPCAHVAGLVEQKLADVRARQVELEVLAADLEQTLLASQNLDPANCGNDEVCHIVTTPEHNRASTHSSEHHPGPRAVGMEHRGPLN</sequence>
<reference evidence="6 7" key="1">
    <citation type="submission" date="2019-05" db="EMBL/GenBank/DDBJ databases">
        <title>Nesterenkonia sp. GY074 isolated from the Southern Atlantic Ocean.</title>
        <authorList>
            <person name="Zhang G."/>
        </authorList>
    </citation>
    <scope>NUCLEOTIDE SEQUENCE [LARGE SCALE GENOMIC DNA]</scope>
    <source>
        <strain evidence="6 7">GY074</strain>
    </source>
</reference>
<dbReference type="SMART" id="SM00422">
    <property type="entry name" value="HTH_MERR"/>
    <property type="match status" value="1"/>
</dbReference>
<evidence type="ECO:0000313" key="6">
    <source>
        <dbReference type="EMBL" id="TLP97065.1"/>
    </source>
</evidence>
<accession>A0A5R9BAQ2</accession>
<dbReference type="InterPro" id="IPR047057">
    <property type="entry name" value="MerR_fam"/>
</dbReference>
<evidence type="ECO:0000256" key="3">
    <source>
        <dbReference type="ARBA" id="ARBA00023163"/>
    </source>
</evidence>
<feature type="region of interest" description="Disordered" evidence="4">
    <location>
        <begin position="134"/>
        <end position="160"/>
    </location>
</feature>
<dbReference type="PROSITE" id="PS50937">
    <property type="entry name" value="HTH_MERR_2"/>
    <property type="match status" value="1"/>
</dbReference>
<dbReference type="SUPFAM" id="SSF46955">
    <property type="entry name" value="Putative DNA-binding domain"/>
    <property type="match status" value="1"/>
</dbReference>
<dbReference type="Pfam" id="PF13411">
    <property type="entry name" value="MerR_1"/>
    <property type="match status" value="1"/>
</dbReference>